<gene>
    <name evidence="2" type="ORF">NDU88_003819</name>
</gene>
<protein>
    <submittedName>
        <fullName evidence="2">Uncharacterized protein</fullName>
    </submittedName>
</protein>
<name>A0AAV7TQT1_PLEWA</name>
<reference evidence="2" key="1">
    <citation type="journal article" date="2022" name="bioRxiv">
        <title>Sequencing and chromosome-scale assembly of the giantPleurodeles waltlgenome.</title>
        <authorList>
            <person name="Brown T."/>
            <person name="Elewa A."/>
            <person name="Iarovenko S."/>
            <person name="Subramanian E."/>
            <person name="Araus A.J."/>
            <person name="Petzold A."/>
            <person name="Susuki M."/>
            <person name="Suzuki K.-i.T."/>
            <person name="Hayashi T."/>
            <person name="Toyoda A."/>
            <person name="Oliveira C."/>
            <person name="Osipova E."/>
            <person name="Leigh N.D."/>
            <person name="Simon A."/>
            <person name="Yun M.H."/>
        </authorList>
    </citation>
    <scope>NUCLEOTIDE SEQUENCE</scope>
    <source>
        <strain evidence="2">20211129_DDA</strain>
        <tissue evidence="2">Liver</tissue>
    </source>
</reference>
<organism evidence="2 3">
    <name type="scientific">Pleurodeles waltl</name>
    <name type="common">Iberian ribbed newt</name>
    <dbReference type="NCBI Taxonomy" id="8319"/>
    <lineage>
        <taxon>Eukaryota</taxon>
        <taxon>Metazoa</taxon>
        <taxon>Chordata</taxon>
        <taxon>Craniata</taxon>
        <taxon>Vertebrata</taxon>
        <taxon>Euteleostomi</taxon>
        <taxon>Amphibia</taxon>
        <taxon>Batrachia</taxon>
        <taxon>Caudata</taxon>
        <taxon>Salamandroidea</taxon>
        <taxon>Salamandridae</taxon>
        <taxon>Pleurodelinae</taxon>
        <taxon>Pleurodeles</taxon>
    </lineage>
</organism>
<evidence type="ECO:0000256" key="1">
    <source>
        <dbReference type="SAM" id="MobiDB-lite"/>
    </source>
</evidence>
<evidence type="ECO:0000313" key="2">
    <source>
        <dbReference type="EMBL" id="KAJ1178574.1"/>
    </source>
</evidence>
<keyword evidence="3" id="KW-1185">Reference proteome</keyword>
<dbReference type="AlphaFoldDB" id="A0AAV7TQT1"/>
<feature type="region of interest" description="Disordered" evidence="1">
    <location>
        <begin position="1"/>
        <end position="21"/>
    </location>
</feature>
<dbReference type="Proteomes" id="UP001066276">
    <property type="component" value="Chromosome 3_2"/>
</dbReference>
<dbReference type="EMBL" id="JANPWB010000006">
    <property type="protein sequence ID" value="KAJ1178574.1"/>
    <property type="molecule type" value="Genomic_DNA"/>
</dbReference>
<sequence length="72" mass="7839">MLDNCKHAPSGTSVSVSKETPARAEMASLEWGCQRNVRQACSALTDSASTLRFNGYSHVRGIKNKGKTQRRG</sequence>
<comment type="caution">
    <text evidence="2">The sequence shown here is derived from an EMBL/GenBank/DDBJ whole genome shotgun (WGS) entry which is preliminary data.</text>
</comment>
<proteinExistence type="predicted"/>
<accession>A0AAV7TQT1</accession>
<evidence type="ECO:0000313" key="3">
    <source>
        <dbReference type="Proteomes" id="UP001066276"/>
    </source>
</evidence>